<dbReference type="EC" id="3.5.3.8" evidence="5 6"/>
<dbReference type="GO" id="GO:0050415">
    <property type="term" value="F:formimidoylglutamase activity"/>
    <property type="evidence" value="ECO:0007669"/>
    <property type="project" value="UniProtKB-UniRule"/>
</dbReference>
<evidence type="ECO:0000256" key="7">
    <source>
        <dbReference type="PIRSR" id="PIRSR036979-1"/>
    </source>
</evidence>
<evidence type="ECO:0000256" key="8">
    <source>
        <dbReference type="PROSITE-ProRule" id="PRU00742"/>
    </source>
</evidence>
<comment type="cofactor">
    <cofactor evidence="5 7">
        <name>Mn(2+)</name>
        <dbReference type="ChEBI" id="CHEBI:29035"/>
    </cofactor>
    <text evidence="5 7">Binds 2 manganese ions per subunit.</text>
</comment>
<evidence type="ECO:0000256" key="3">
    <source>
        <dbReference type="ARBA" id="ARBA00022808"/>
    </source>
</evidence>
<evidence type="ECO:0000256" key="9">
    <source>
        <dbReference type="RuleBase" id="RU003684"/>
    </source>
</evidence>
<keyword evidence="2 5" id="KW-0378">Hydrolase</keyword>
<dbReference type="Pfam" id="PF00491">
    <property type="entry name" value="Arginase"/>
    <property type="match status" value="1"/>
</dbReference>
<dbReference type="GO" id="GO:0008783">
    <property type="term" value="F:agmatinase activity"/>
    <property type="evidence" value="ECO:0007669"/>
    <property type="project" value="TreeGrafter"/>
</dbReference>
<keyword evidence="4 5" id="KW-0464">Manganese</keyword>
<dbReference type="GO" id="GO:0033389">
    <property type="term" value="P:putrescine biosynthetic process from arginine, via agmatine"/>
    <property type="evidence" value="ECO:0007669"/>
    <property type="project" value="TreeGrafter"/>
</dbReference>
<evidence type="ECO:0000256" key="5">
    <source>
        <dbReference type="HAMAP-Rule" id="MF_00737"/>
    </source>
</evidence>
<name>A0AAE5ZD19_CUPNH</name>
<dbReference type="EMBL" id="CP039287">
    <property type="protein sequence ID" value="QCB99164.1"/>
    <property type="molecule type" value="Genomic_DNA"/>
</dbReference>
<dbReference type="PROSITE" id="PS51409">
    <property type="entry name" value="ARGINASE_2"/>
    <property type="match status" value="1"/>
</dbReference>
<feature type="binding site" evidence="5">
    <location>
        <position position="247"/>
    </location>
    <ligand>
        <name>Mn(2+)</name>
        <dbReference type="ChEBI" id="CHEBI:29035"/>
        <label>2</label>
    </ligand>
</feature>
<evidence type="ECO:0000256" key="1">
    <source>
        <dbReference type="ARBA" id="ARBA00022723"/>
    </source>
</evidence>
<feature type="binding site" evidence="5 7">
    <location>
        <position position="156"/>
    </location>
    <ligand>
        <name>Mn(2+)</name>
        <dbReference type="ChEBI" id="CHEBI:29035"/>
        <label>1</label>
    </ligand>
</feature>
<feature type="binding site" evidence="5 7">
    <location>
        <position position="127"/>
    </location>
    <ligand>
        <name>Mn(2+)</name>
        <dbReference type="ChEBI" id="CHEBI:29035"/>
        <label>1</label>
    </ligand>
</feature>
<comment type="function">
    <text evidence="5">Catalyzes the conversion of N-formimidoyl-L-glutamate to L-glutamate and formamide.</text>
</comment>
<comment type="pathway">
    <text evidence="5">Amino-acid degradation; L-histidine degradation into L-glutamate; L-glutamate from N-formimidoyl-L-glutamate (hydrolase route): step 1/1.</text>
</comment>
<evidence type="ECO:0000256" key="4">
    <source>
        <dbReference type="ARBA" id="ARBA00023211"/>
    </source>
</evidence>
<dbReference type="NCBIfam" id="TIGR01227">
    <property type="entry name" value="hutG"/>
    <property type="match status" value="1"/>
</dbReference>
<dbReference type="InterPro" id="IPR020855">
    <property type="entry name" value="Ureohydrolase_Mn_BS"/>
</dbReference>
<evidence type="ECO:0000256" key="2">
    <source>
        <dbReference type="ARBA" id="ARBA00022801"/>
    </source>
</evidence>
<accession>A0AAE5ZD19</accession>
<dbReference type="GO" id="GO:0030145">
    <property type="term" value="F:manganese ion binding"/>
    <property type="evidence" value="ECO:0007669"/>
    <property type="project" value="UniProtKB-UniRule"/>
</dbReference>
<organism evidence="10 11">
    <name type="scientific">Cupriavidus necator (strain ATCC 17699 / DSM 428 / KCTC 22496 / NCIMB 10442 / H16 / Stanier 337)</name>
    <name type="common">Ralstonia eutropha</name>
    <dbReference type="NCBI Taxonomy" id="381666"/>
    <lineage>
        <taxon>Bacteria</taxon>
        <taxon>Pseudomonadati</taxon>
        <taxon>Pseudomonadota</taxon>
        <taxon>Betaproteobacteria</taxon>
        <taxon>Burkholderiales</taxon>
        <taxon>Burkholderiaceae</taxon>
        <taxon>Cupriavidus</taxon>
    </lineage>
</organism>
<reference evidence="10 11" key="1">
    <citation type="submission" date="2019-04" db="EMBL/GenBank/DDBJ databases">
        <title>Long-read de novo sequencing of Cupriavidus necator H16.</title>
        <authorList>
            <person name="Little G.T."/>
            <person name="Ehsaan M."/>
            <person name="Arenas-Lopez C."/>
            <person name="Jawed K."/>
            <person name="Winzer K."/>
            <person name="Kovacs K."/>
            <person name="Malys N."/>
            <person name="Minton N.P."/>
        </authorList>
    </citation>
    <scope>NUCLEOTIDE SEQUENCE [LARGE SCALE GENOMIC DNA]</scope>
    <source>
        <strain evidence="10 11">H16</strain>
    </source>
</reference>
<dbReference type="PANTHER" id="PTHR11358:SF35">
    <property type="entry name" value="FORMIMIDOYLGLUTAMASE"/>
    <property type="match status" value="1"/>
</dbReference>
<dbReference type="InterPro" id="IPR005923">
    <property type="entry name" value="HutG"/>
</dbReference>
<dbReference type="SUPFAM" id="SSF52768">
    <property type="entry name" value="Arginase/deacetylase"/>
    <property type="match status" value="1"/>
</dbReference>
<feature type="binding site" evidence="5">
    <location>
        <position position="249"/>
    </location>
    <ligand>
        <name>Mn(2+)</name>
        <dbReference type="ChEBI" id="CHEBI:29035"/>
        <label>2</label>
    </ligand>
</feature>
<dbReference type="SMR" id="A0AAE5ZD19"/>
<dbReference type="Proteomes" id="UP000296079">
    <property type="component" value="Chromosome 1"/>
</dbReference>
<dbReference type="GO" id="GO:0019556">
    <property type="term" value="P:L-histidine catabolic process to glutamate and formamide"/>
    <property type="evidence" value="ECO:0007669"/>
    <property type="project" value="UniProtKB-UniRule"/>
</dbReference>
<sequence length="316" mass="33691">MTMALTQNLWQGRVDDGERGDTTRLFRIVHVLEAADVTPLDGAPVLLGFNCDAGVLRNQGRPGAAHGPDAIRQALANVPAHGLPALYDAGNVSCDDGDLESAQLALAGTVRDVLARGGLPLVLGGGHEVAWGTWQGLRAHLDAQDDGGRVLIINIDAHFDLRTSRPASSGTPFDQIANACAERGQPFDYVCLGVSRLSNTPALFSRADALGVCYVEDVDMQERHLESRLAELAARIDATDHLYLTIDLDALPAAVMPAVSAPAACGVPLTVVEEIAMLARHSGKLRVADLAEYNPQYDRDHQGARVAARLAWRLFG</sequence>
<comment type="catalytic activity">
    <reaction evidence="5">
        <text>N-formimidoyl-L-glutamate + H2O = formamide + L-glutamate</text>
        <dbReference type="Rhea" id="RHEA:22492"/>
        <dbReference type="ChEBI" id="CHEBI:15377"/>
        <dbReference type="ChEBI" id="CHEBI:16397"/>
        <dbReference type="ChEBI" id="CHEBI:29985"/>
        <dbReference type="ChEBI" id="CHEBI:58928"/>
        <dbReference type="EC" id="3.5.3.8"/>
    </reaction>
</comment>
<feature type="binding site" evidence="5 7">
    <location>
        <position position="247"/>
    </location>
    <ligand>
        <name>Mn(2+)</name>
        <dbReference type="ChEBI" id="CHEBI:29035"/>
        <label>1</label>
    </ligand>
</feature>
<feature type="binding site" evidence="7">
    <location>
        <position position="249"/>
    </location>
    <ligand>
        <name>Mn(2+)</name>
        <dbReference type="ChEBI" id="CHEBI:29035"/>
        <label>1</label>
    </ligand>
</feature>
<dbReference type="PANTHER" id="PTHR11358">
    <property type="entry name" value="ARGINASE/AGMATINASE"/>
    <property type="match status" value="1"/>
</dbReference>
<dbReference type="RefSeq" id="WP_011614314.1">
    <property type="nucleotide sequence ID" value="NC_008313.1"/>
</dbReference>
<proteinExistence type="inferred from homology"/>
<comment type="similarity">
    <text evidence="5 8 9">Belongs to the arginase family.</text>
</comment>
<protein>
    <recommendedName>
        <fullName evidence="5 6">Formimidoylglutamase</fullName>
        <ecNumber evidence="5 6">3.5.3.8</ecNumber>
    </recommendedName>
    <alternativeName>
        <fullName evidence="5">Formiminoglutamase</fullName>
    </alternativeName>
    <alternativeName>
        <fullName evidence="5">Formiminoglutamate hydrolase</fullName>
    </alternativeName>
</protein>
<feature type="binding site" evidence="5">
    <location>
        <position position="156"/>
    </location>
    <ligand>
        <name>Mn(2+)</name>
        <dbReference type="ChEBI" id="CHEBI:29035"/>
        <label>2</label>
    </ligand>
</feature>
<evidence type="ECO:0000313" key="10">
    <source>
        <dbReference type="EMBL" id="QCB99164.1"/>
    </source>
</evidence>
<dbReference type="KEGG" id="reh:H16_A0044"/>
<keyword evidence="3 5" id="KW-0369">Histidine metabolism</keyword>
<dbReference type="CDD" id="cd09988">
    <property type="entry name" value="Formimidoylglutamase"/>
    <property type="match status" value="1"/>
</dbReference>
<evidence type="ECO:0000256" key="6">
    <source>
        <dbReference type="NCBIfam" id="TIGR01227"/>
    </source>
</evidence>
<feature type="binding site" evidence="5 7">
    <location>
        <position position="160"/>
    </location>
    <ligand>
        <name>Mn(2+)</name>
        <dbReference type="ChEBI" id="CHEBI:29035"/>
        <label>1</label>
    </ligand>
</feature>
<dbReference type="PROSITE" id="PS01053">
    <property type="entry name" value="ARGINASE_1"/>
    <property type="match status" value="1"/>
</dbReference>
<dbReference type="AlphaFoldDB" id="A0AAE5ZD19"/>
<feature type="binding site" evidence="7">
    <location>
        <position position="158"/>
    </location>
    <ligand>
        <name>Mn(2+)</name>
        <dbReference type="ChEBI" id="CHEBI:29035"/>
        <label>1</label>
    </ligand>
</feature>
<gene>
    <name evidence="5" type="primary">hutG</name>
    <name evidence="10" type="ORF">E6A55_00235</name>
</gene>
<dbReference type="PRINTS" id="PR00116">
    <property type="entry name" value="ARGINASE"/>
</dbReference>
<dbReference type="InterPro" id="IPR006035">
    <property type="entry name" value="Ureohydrolase"/>
</dbReference>
<dbReference type="PIRSF" id="PIRSF036979">
    <property type="entry name" value="Arginase"/>
    <property type="match status" value="1"/>
</dbReference>
<evidence type="ECO:0000313" key="11">
    <source>
        <dbReference type="Proteomes" id="UP000296079"/>
    </source>
</evidence>
<feature type="binding site" evidence="5">
    <location>
        <position position="158"/>
    </location>
    <ligand>
        <name>Mn(2+)</name>
        <dbReference type="ChEBI" id="CHEBI:29035"/>
        <label>2</label>
    </ligand>
</feature>
<keyword evidence="1 5" id="KW-0479">Metal-binding</keyword>
<dbReference type="HAMAP" id="MF_00737">
    <property type="entry name" value="Formimidoylglutam"/>
    <property type="match status" value="1"/>
</dbReference>
<dbReference type="Gene3D" id="3.40.800.10">
    <property type="entry name" value="Ureohydrolase domain"/>
    <property type="match status" value="1"/>
</dbReference>
<dbReference type="InterPro" id="IPR023696">
    <property type="entry name" value="Ureohydrolase_dom_sf"/>
</dbReference>